<organism evidence="4 5">
    <name type="scientific">Sphingomonas astaxanthinifaciens DSM 22298</name>
    <dbReference type="NCBI Taxonomy" id="1123267"/>
    <lineage>
        <taxon>Bacteria</taxon>
        <taxon>Pseudomonadati</taxon>
        <taxon>Pseudomonadota</taxon>
        <taxon>Alphaproteobacteria</taxon>
        <taxon>Sphingomonadales</taxon>
        <taxon>Sphingomonadaceae</taxon>
        <taxon>Sphingomonas</taxon>
    </lineage>
</organism>
<dbReference type="PANTHER" id="PTHR44591">
    <property type="entry name" value="STRESS RESPONSE REGULATOR PROTEIN 1"/>
    <property type="match status" value="1"/>
</dbReference>
<reference evidence="5" key="1">
    <citation type="journal article" date="2019" name="Int. J. Syst. Evol. Microbiol.">
        <title>The Global Catalogue of Microorganisms (GCM) 10K type strain sequencing project: providing services to taxonomists for standard genome sequencing and annotation.</title>
        <authorList>
            <consortium name="The Broad Institute Genomics Platform"/>
            <consortium name="The Broad Institute Genome Sequencing Center for Infectious Disease"/>
            <person name="Wu L."/>
            <person name="Ma J."/>
        </authorList>
    </citation>
    <scope>NUCLEOTIDE SEQUENCE [LARGE SCALE GENOMIC DNA]</scope>
    <source>
        <strain evidence="5">NBRC 102146</strain>
    </source>
</reference>
<dbReference type="RefSeq" id="WP_029940298.1">
    <property type="nucleotide sequence ID" value="NZ_BSOO01000035.1"/>
</dbReference>
<dbReference type="SUPFAM" id="SSF52172">
    <property type="entry name" value="CheY-like"/>
    <property type="match status" value="1"/>
</dbReference>
<evidence type="ECO:0000256" key="1">
    <source>
        <dbReference type="ARBA" id="ARBA00022553"/>
    </source>
</evidence>
<protein>
    <submittedName>
        <fullName evidence="4">Response regulator</fullName>
    </submittedName>
</protein>
<dbReference type="InterPro" id="IPR050595">
    <property type="entry name" value="Bact_response_regulator"/>
</dbReference>
<name>A0ABQ5ZB23_9SPHN</name>
<feature type="domain" description="Response regulatory" evidence="3">
    <location>
        <begin position="4"/>
        <end position="121"/>
    </location>
</feature>
<dbReference type="PANTHER" id="PTHR44591:SF3">
    <property type="entry name" value="RESPONSE REGULATORY DOMAIN-CONTAINING PROTEIN"/>
    <property type="match status" value="1"/>
</dbReference>
<dbReference type="SMART" id="SM00448">
    <property type="entry name" value="REC"/>
    <property type="match status" value="1"/>
</dbReference>
<evidence type="ECO:0000259" key="3">
    <source>
        <dbReference type="PROSITE" id="PS50110"/>
    </source>
</evidence>
<dbReference type="Gene3D" id="3.40.50.2300">
    <property type="match status" value="1"/>
</dbReference>
<dbReference type="InterPro" id="IPR001789">
    <property type="entry name" value="Sig_transdc_resp-reg_receiver"/>
</dbReference>
<evidence type="ECO:0000256" key="2">
    <source>
        <dbReference type="PROSITE-ProRule" id="PRU00169"/>
    </source>
</evidence>
<dbReference type="PROSITE" id="PS50110">
    <property type="entry name" value="RESPONSE_REGULATORY"/>
    <property type="match status" value="1"/>
</dbReference>
<dbReference type="EMBL" id="BSOO01000035">
    <property type="protein sequence ID" value="GLR48686.1"/>
    <property type="molecule type" value="Genomic_DNA"/>
</dbReference>
<proteinExistence type="predicted"/>
<dbReference type="Proteomes" id="UP001156703">
    <property type="component" value="Unassembled WGS sequence"/>
</dbReference>
<feature type="modified residue" description="4-aspartylphosphate" evidence="2">
    <location>
        <position position="54"/>
    </location>
</feature>
<gene>
    <name evidence="4" type="ORF">GCM10007925_24050</name>
</gene>
<keyword evidence="5" id="KW-1185">Reference proteome</keyword>
<dbReference type="Pfam" id="PF00072">
    <property type="entry name" value="Response_reg"/>
    <property type="match status" value="1"/>
</dbReference>
<sequence length="122" mass="12816">MGGTIIYVDDDEDLRDLVRMALAMEGSLEMVAFASGAEALAEAPGLRPDLILLDVMMPGMDGPATMRGLRDHAHLADVPVVFITANARPGEAERLLALGAAGLIAKPFDAVRLAATLRGYLG</sequence>
<keyword evidence="1 2" id="KW-0597">Phosphoprotein</keyword>
<evidence type="ECO:0000313" key="5">
    <source>
        <dbReference type="Proteomes" id="UP001156703"/>
    </source>
</evidence>
<comment type="caution">
    <text evidence="4">The sequence shown here is derived from an EMBL/GenBank/DDBJ whole genome shotgun (WGS) entry which is preliminary data.</text>
</comment>
<dbReference type="InterPro" id="IPR011006">
    <property type="entry name" value="CheY-like_superfamily"/>
</dbReference>
<evidence type="ECO:0000313" key="4">
    <source>
        <dbReference type="EMBL" id="GLR48686.1"/>
    </source>
</evidence>
<accession>A0ABQ5ZB23</accession>